<gene>
    <name evidence="2" type="ORF">Aru02nite_50700</name>
</gene>
<dbReference type="Pfam" id="PF00753">
    <property type="entry name" value="Lactamase_B"/>
    <property type="match status" value="1"/>
</dbReference>
<keyword evidence="3" id="KW-1185">Reference proteome</keyword>
<dbReference type="InterPro" id="IPR001279">
    <property type="entry name" value="Metallo-B-lactamas"/>
</dbReference>
<dbReference type="PANTHER" id="PTHR42951">
    <property type="entry name" value="METALLO-BETA-LACTAMASE DOMAIN-CONTAINING"/>
    <property type="match status" value="1"/>
</dbReference>
<dbReference type="EMBL" id="BOMB01000029">
    <property type="protein sequence ID" value="GID14181.1"/>
    <property type="molecule type" value="Genomic_DNA"/>
</dbReference>
<dbReference type="Gene3D" id="3.60.15.10">
    <property type="entry name" value="Ribonuclease Z/Hydroxyacylglutathione hydrolase-like"/>
    <property type="match status" value="1"/>
</dbReference>
<dbReference type="RefSeq" id="WP_203661897.1">
    <property type="nucleotide sequence ID" value="NZ_BAAAZM010000001.1"/>
</dbReference>
<dbReference type="AlphaFoldDB" id="A0A8J3NCM5"/>
<protein>
    <submittedName>
        <fullName evidence="2">MBL fold metallo-hydrolase</fullName>
    </submittedName>
</protein>
<sequence>MKLAPSLHRVGNDYVNSYLVDTPDGITVVDAGIPGQWADLTRELDDMGRSLDDIRGVVLTHGDTDHLGYAERLRHDHGVPVYVHELDAGRARREPHQPNGKAGKVRLGATAGFLWYGARHGAFRVPGVAEVTTFTDGATLDLPGSPRVVWVPGHTPGSVVLHVPEVDAVFVGDTMTTRNVLTGVTGPAAAPFTLHPDEALASLDKLSGLTATWVLPGHGAPWNRGLAEALDRIRAAAT</sequence>
<evidence type="ECO:0000313" key="3">
    <source>
        <dbReference type="Proteomes" id="UP000612808"/>
    </source>
</evidence>
<dbReference type="SUPFAM" id="SSF56281">
    <property type="entry name" value="Metallo-hydrolase/oxidoreductase"/>
    <property type="match status" value="1"/>
</dbReference>
<evidence type="ECO:0000259" key="1">
    <source>
        <dbReference type="SMART" id="SM00849"/>
    </source>
</evidence>
<reference evidence="2" key="1">
    <citation type="submission" date="2021-01" db="EMBL/GenBank/DDBJ databases">
        <title>Whole genome shotgun sequence of Actinocatenispora rupis NBRC 107355.</title>
        <authorList>
            <person name="Komaki H."/>
            <person name="Tamura T."/>
        </authorList>
    </citation>
    <scope>NUCLEOTIDE SEQUENCE</scope>
    <source>
        <strain evidence="2">NBRC 107355</strain>
    </source>
</reference>
<evidence type="ECO:0000313" key="2">
    <source>
        <dbReference type="EMBL" id="GID14181.1"/>
    </source>
</evidence>
<dbReference type="CDD" id="cd07721">
    <property type="entry name" value="yflN-like_MBL-fold"/>
    <property type="match status" value="1"/>
</dbReference>
<name>A0A8J3NCM5_9ACTN</name>
<dbReference type="SMART" id="SM00849">
    <property type="entry name" value="Lactamase_B"/>
    <property type="match status" value="1"/>
</dbReference>
<feature type="domain" description="Metallo-beta-lactamase" evidence="1">
    <location>
        <begin position="14"/>
        <end position="218"/>
    </location>
</feature>
<accession>A0A8J3NCM5</accession>
<organism evidence="2 3">
    <name type="scientific">Actinocatenispora rupis</name>
    <dbReference type="NCBI Taxonomy" id="519421"/>
    <lineage>
        <taxon>Bacteria</taxon>
        <taxon>Bacillati</taxon>
        <taxon>Actinomycetota</taxon>
        <taxon>Actinomycetes</taxon>
        <taxon>Micromonosporales</taxon>
        <taxon>Micromonosporaceae</taxon>
        <taxon>Actinocatenispora</taxon>
    </lineage>
</organism>
<dbReference type="Proteomes" id="UP000612808">
    <property type="component" value="Unassembled WGS sequence"/>
</dbReference>
<comment type="caution">
    <text evidence="2">The sequence shown here is derived from an EMBL/GenBank/DDBJ whole genome shotgun (WGS) entry which is preliminary data.</text>
</comment>
<proteinExistence type="predicted"/>
<dbReference type="InterPro" id="IPR050855">
    <property type="entry name" value="NDM-1-like"/>
</dbReference>
<dbReference type="InterPro" id="IPR036866">
    <property type="entry name" value="RibonucZ/Hydroxyglut_hydro"/>
</dbReference>